<dbReference type="Proteomes" id="UP000257109">
    <property type="component" value="Unassembled WGS sequence"/>
</dbReference>
<evidence type="ECO:0000313" key="2">
    <source>
        <dbReference type="Proteomes" id="UP000257109"/>
    </source>
</evidence>
<protein>
    <submittedName>
        <fullName evidence="1">Uncharacterized protein</fullName>
    </submittedName>
</protein>
<proteinExistence type="predicted"/>
<keyword evidence="2" id="KW-1185">Reference proteome</keyword>
<sequence length="77" mass="8677">MRKKQAQATTRAVNIFLTKSMWRRMNMSKLLSMFALHGGPHPETAPWPTRAITAFSPLEPNLKHQHIAGPDTPPVTM</sequence>
<dbReference type="EMBL" id="QJKJ01013853">
    <property type="protein sequence ID" value="RDX65533.1"/>
    <property type="molecule type" value="Genomic_DNA"/>
</dbReference>
<evidence type="ECO:0000313" key="1">
    <source>
        <dbReference type="EMBL" id="RDX65533.1"/>
    </source>
</evidence>
<comment type="caution">
    <text evidence="1">The sequence shown here is derived from an EMBL/GenBank/DDBJ whole genome shotgun (WGS) entry which is preliminary data.</text>
</comment>
<gene>
    <name evidence="1" type="ORF">CR513_55805</name>
</gene>
<feature type="non-terminal residue" evidence="1">
    <location>
        <position position="1"/>
    </location>
</feature>
<dbReference type="AlphaFoldDB" id="A0A371EHL5"/>
<name>A0A371EHL5_MUCPR</name>
<accession>A0A371EHL5</accession>
<organism evidence="1 2">
    <name type="scientific">Mucuna pruriens</name>
    <name type="common">Velvet bean</name>
    <name type="synonym">Dolichos pruriens</name>
    <dbReference type="NCBI Taxonomy" id="157652"/>
    <lineage>
        <taxon>Eukaryota</taxon>
        <taxon>Viridiplantae</taxon>
        <taxon>Streptophyta</taxon>
        <taxon>Embryophyta</taxon>
        <taxon>Tracheophyta</taxon>
        <taxon>Spermatophyta</taxon>
        <taxon>Magnoliopsida</taxon>
        <taxon>eudicotyledons</taxon>
        <taxon>Gunneridae</taxon>
        <taxon>Pentapetalae</taxon>
        <taxon>rosids</taxon>
        <taxon>fabids</taxon>
        <taxon>Fabales</taxon>
        <taxon>Fabaceae</taxon>
        <taxon>Papilionoideae</taxon>
        <taxon>50 kb inversion clade</taxon>
        <taxon>NPAAA clade</taxon>
        <taxon>indigoferoid/millettioid clade</taxon>
        <taxon>Phaseoleae</taxon>
        <taxon>Mucuna</taxon>
    </lineage>
</organism>
<reference evidence="1" key="1">
    <citation type="submission" date="2018-05" db="EMBL/GenBank/DDBJ databases">
        <title>Draft genome of Mucuna pruriens seed.</title>
        <authorList>
            <person name="Nnadi N.E."/>
            <person name="Vos R."/>
            <person name="Hasami M.H."/>
            <person name="Devisetty U.K."/>
            <person name="Aguiy J.C."/>
        </authorList>
    </citation>
    <scope>NUCLEOTIDE SEQUENCE [LARGE SCALE GENOMIC DNA]</scope>
    <source>
        <strain evidence="1">JCA_2017</strain>
    </source>
</reference>